<name>A0A7G9Z7Z3_9EURY</name>
<dbReference type="EMBL" id="MT631654">
    <property type="protein sequence ID" value="QNO56377.1"/>
    <property type="molecule type" value="Genomic_DNA"/>
</dbReference>
<dbReference type="AlphaFoldDB" id="A0A7G9Z7Z3"/>
<reference evidence="2" key="1">
    <citation type="submission" date="2020-06" db="EMBL/GenBank/DDBJ databases">
        <title>Unique genomic features of the anaerobic methanotrophic archaea.</title>
        <authorList>
            <person name="Chadwick G.L."/>
            <person name="Skennerton C.T."/>
            <person name="Laso-Perez R."/>
            <person name="Leu A.O."/>
            <person name="Speth D.R."/>
            <person name="Yu H."/>
            <person name="Morgan-Lang C."/>
            <person name="Hatzenpichler R."/>
            <person name="Goudeau D."/>
            <person name="Malmstrom R."/>
            <person name="Brazelton W.J."/>
            <person name="Woyke T."/>
            <person name="Hallam S.J."/>
            <person name="Tyson G.W."/>
            <person name="Wegener G."/>
            <person name="Boetius A."/>
            <person name="Orphan V."/>
        </authorList>
    </citation>
    <scope>NUCLEOTIDE SEQUENCE</scope>
</reference>
<keyword evidence="1" id="KW-1133">Transmembrane helix</keyword>
<protein>
    <submittedName>
        <fullName evidence="2">Uncharacterized protein</fullName>
    </submittedName>
</protein>
<keyword evidence="1" id="KW-0812">Transmembrane</keyword>
<accession>A0A7G9Z7Z3</accession>
<gene>
    <name evidence="2" type="ORF">JCABFCCD_00018</name>
</gene>
<keyword evidence="1" id="KW-0472">Membrane</keyword>
<evidence type="ECO:0000313" key="2">
    <source>
        <dbReference type="EMBL" id="QNO56377.1"/>
    </source>
</evidence>
<sequence>MENKADGLDDAGGGGGVEKVAPSSLKMWCLHVITVASMILYAKYEMKGEIQIKAVKR</sequence>
<proteinExistence type="predicted"/>
<organism evidence="2">
    <name type="scientific">Candidatus Methanophaga sp. ANME-1 ERB7</name>
    <dbReference type="NCBI Taxonomy" id="2759913"/>
    <lineage>
        <taxon>Archaea</taxon>
        <taxon>Methanobacteriati</taxon>
        <taxon>Methanobacteriota</taxon>
        <taxon>Stenosarchaea group</taxon>
        <taxon>Methanomicrobia</taxon>
        <taxon>Candidatus Methanophagales</taxon>
        <taxon>Candidatus Methanophagaceae</taxon>
        <taxon>Candidatus Methanophaga</taxon>
    </lineage>
</organism>
<feature type="transmembrane region" description="Helical" evidence="1">
    <location>
        <begin position="25"/>
        <end position="44"/>
    </location>
</feature>
<evidence type="ECO:0000256" key="1">
    <source>
        <dbReference type="SAM" id="Phobius"/>
    </source>
</evidence>